<sequence length="142" mass="16296">MALKAVTEEYWLNFFDKTDENKDGTLSISELKRALVEDFNCTDLSDNEIAEMFRDIDKNGDGQITKEEFLSEMMKTERRTAVKEAFQKIDKNGDGKLQKAEVAAALREIGHYTVDEIEKMIKKADKNNDGVIDLGEFEKEVY</sequence>
<name>A0A8W8MAR3_MAGGI</name>
<keyword evidence="2" id="KW-0677">Repeat</keyword>
<dbReference type="EnsemblMetazoa" id="G32596.9">
    <property type="protein sequence ID" value="G32596.9:cds"/>
    <property type="gene ID" value="G32596"/>
</dbReference>
<dbReference type="Gene3D" id="1.10.238.10">
    <property type="entry name" value="EF-hand"/>
    <property type="match status" value="2"/>
</dbReference>
<organism evidence="5 6">
    <name type="scientific">Magallana gigas</name>
    <name type="common">Pacific oyster</name>
    <name type="synonym">Crassostrea gigas</name>
    <dbReference type="NCBI Taxonomy" id="29159"/>
    <lineage>
        <taxon>Eukaryota</taxon>
        <taxon>Metazoa</taxon>
        <taxon>Spiralia</taxon>
        <taxon>Lophotrochozoa</taxon>
        <taxon>Mollusca</taxon>
        <taxon>Bivalvia</taxon>
        <taxon>Autobranchia</taxon>
        <taxon>Pteriomorphia</taxon>
        <taxon>Ostreida</taxon>
        <taxon>Ostreoidea</taxon>
        <taxon>Ostreidae</taxon>
        <taxon>Magallana</taxon>
    </lineage>
</organism>
<dbReference type="PANTHER" id="PTHR10891">
    <property type="entry name" value="EF-HAND CALCIUM-BINDING DOMAIN CONTAINING PROTEIN"/>
    <property type="match status" value="1"/>
</dbReference>
<dbReference type="Pfam" id="PF13499">
    <property type="entry name" value="EF-hand_7"/>
    <property type="match status" value="2"/>
</dbReference>
<evidence type="ECO:0000256" key="3">
    <source>
        <dbReference type="ARBA" id="ARBA00022837"/>
    </source>
</evidence>
<evidence type="ECO:0000256" key="2">
    <source>
        <dbReference type="ARBA" id="ARBA00022737"/>
    </source>
</evidence>
<accession>A0A8W8MAR3</accession>
<dbReference type="SUPFAM" id="SSF47473">
    <property type="entry name" value="EF-hand"/>
    <property type="match status" value="1"/>
</dbReference>
<feature type="domain" description="EF-hand" evidence="4">
    <location>
        <begin position="115"/>
        <end position="142"/>
    </location>
</feature>
<dbReference type="InterPro" id="IPR039647">
    <property type="entry name" value="EF_hand_pair_protein_CML-like"/>
</dbReference>
<keyword evidence="3" id="KW-0106">Calcium</keyword>
<dbReference type="InterPro" id="IPR018247">
    <property type="entry name" value="EF_Hand_1_Ca_BS"/>
</dbReference>
<evidence type="ECO:0000313" key="6">
    <source>
        <dbReference type="Proteomes" id="UP000005408"/>
    </source>
</evidence>
<dbReference type="InterPro" id="IPR002048">
    <property type="entry name" value="EF_hand_dom"/>
</dbReference>
<dbReference type="AlphaFoldDB" id="A0A8W8MAR3"/>
<dbReference type="EnsemblMetazoa" id="G32596.2">
    <property type="protein sequence ID" value="G32596.2:cds"/>
    <property type="gene ID" value="G32596"/>
</dbReference>
<feature type="domain" description="EF-hand" evidence="4">
    <location>
        <begin position="82"/>
        <end position="112"/>
    </location>
</feature>
<proteinExistence type="predicted"/>
<dbReference type="Proteomes" id="UP000005408">
    <property type="component" value="Unassembled WGS sequence"/>
</dbReference>
<keyword evidence="1" id="KW-0479">Metal-binding</keyword>
<dbReference type="PROSITE" id="PS00018">
    <property type="entry name" value="EF_HAND_1"/>
    <property type="match status" value="4"/>
</dbReference>
<dbReference type="SMART" id="SM00054">
    <property type="entry name" value="EFh"/>
    <property type="match status" value="4"/>
</dbReference>
<dbReference type="InterPro" id="IPR011992">
    <property type="entry name" value="EF-hand-dom_pair"/>
</dbReference>
<keyword evidence="6" id="KW-1185">Reference proteome</keyword>
<dbReference type="PROSITE" id="PS50222">
    <property type="entry name" value="EF_HAND_2"/>
    <property type="match status" value="4"/>
</dbReference>
<dbReference type="GO" id="GO:0005509">
    <property type="term" value="F:calcium ion binding"/>
    <property type="evidence" value="ECO:0007669"/>
    <property type="project" value="InterPro"/>
</dbReference>
<reference evidence="5" key="1">
    <citation type="submission" date="2022-08" db="UniProtKB">
        <authorList>
            <consortium name="EnsemblMetazoa"/>
        </authorList>
    </citation>
    <scope>IDENTIFICATION</scope>
    <source>
        <strain evidence="5">05x7-T-G4-1.051#20</strain>
    </source>
</reference>
<evidence type="ECO:0000259" key="4">
    <source>
        <dbReference type="PROSITE" id="PS50222"/>
    </source>
</evidence>
<protein>
    <recommendedName>
        <fullName evidence="4">EF-hand domain-containing protein</fullName>
    </recommendedName>
</protein>
<feature type="domain" description="EF-hand" evidence="4">
    <location>
        <begin position="6"/>
        <end position="41"/>
    </location>
</feature>
<evidence type="ECO:0000313" key="5">
    <source>
        <dbReference type="EnsemblMetazoa" id="G32596.3:cds"/>
    </source>
</evidence>
<evidence type="ECO:0000256" key="1">
    <source>
        <dbReference type="ARBA" id="ARBA00022723"/>
    </source>
</evidence>
<dbReference type="EnsemblMetazoa" id="G32596.1">
    <property type="protein sequence ID" value="G32596.1:cds"/>
    <property type="gene ID" value="G32596"/>
</dbReference>
<feature type="domain" description="EF-hand" evidence="4">
    <location>
        <begin position="44"/>
        <end position="79"/>
    </location>
</feature>
<dbReference type="EnsemblMetazoa" id="G32596.3">
    <property type="protein sequence ID" value="G32596.3:cds"/>
    <property type="gene ID" value="G32596"/>
</dbReference>